<name>A0AA40FRU8_9HYME</name>
<sequence length="68" mass="7782">MQEECDFQIILEKKLSAEGRLDAAASSTNLSETEIKKLVRICSYDRLFSILLSTQCAEKRDKLMQRKG</sequence>
<accession>A0AA40FRU8</accession>
<keyword evidence="2" id="KW-1185">Reference proteome</keyword>
<dbReference type="AlphaFoldDB" id="A0AA40FRU8"/>
<evidence type="ECO:0000313" key="2">
    <source>
        <dbReference type="Proteomes" id="UP001177670"/>
    </source>
</evidence>
<evidence type="ECO:0000313" key="1">
    <source>
        <dbReference type="EMBL" id="KAK1124205.1"/>
    </source>
</evidence>
<proteinExistence type="predicted"/>
<gene>
    <name evidence="1" type="ORF">K0M31_006580</name>
</gene>
<protein>
    <submittedName>
        <fullName evidence="1">Uncharacterized protein</fullName>
    </submittedName>
</protein>
<dbReference type="Proteomes" id="UP001177670">
    <property type="component" value="Unassembled WGS sequence"/>
</dbReference>
<comment type="caution">
    <text evidence="1">The sequence shown here is derived from an EMBL/GenBank/DDBJ whole genome shotgun (WGS) entry which is preliminary data.</text>
</comment>
<reference evidence="1" key="1">
    <citation type="submission" date="2021-10" db="EMBL/GenBank/DDBJ databases">
        <title>Melipona bicolor Genome sequencing and assembly.</title>
        <authorList>
            <person name="Araujo N.S."/>
            <person name="Arias M.C."/>
        </authorList>
    </citation>
    <scope>NUCLEOTIDE SEQUENCE</scope>
    <source>
        <strain evidence="1">USP_2M_L1-L4_2017</strain>
        <tissue evidence="1">Whole body</tissue>
    </source>
</reference>
<organism evidence="1 2">
    <name type="scientific">Melipona bicolor</name>
    <dbReference type="NCBI Taxonomy" id="60889"/>
    <lineage>
        <taxon>Eukaryota</taxon>
        <taxon>Metazoa</taxon>
        <taxon>Ecdysozoa</taxon>
        <taxon>Arthropoda</taxon>
        <taxon>Hexapoda</taxon>
        <taxon>Insecta</taxon>
        <taxon>Pterygota</taxon>
        <taxon>Neoptera</taxon>
        <taxon>Endopterygota</taxon>
        <taxon>Hymenoptera</taxon>
        <taxon>Apocrita</taxon>
        <taxon>Aculeata</taxon>
        <taxon>Apoidea</taxon>
        <taxon>Anthophila</taxon>
        <taxon>Apidae</taxon>
        <taxon>Melipona</taxon>
    </lineage>
</organism>
<dbReference type="EMBL" id="JAHYIQ010000018">
    <property type="protein sequence ID" value="KAK1124205.1"/>
    <property type="molecule type" value="Genomic_DNA"/>
</dbReference>